<dbReference type="GO" id="GO:0014069">
    <property type="term" value="C:postsynaptic density"/>
    <property type="evidence" value="ECO:0007669"/>
    <property type="project" value="UniProtKB-SubCell"/>
</dbReference>
<feature type="compositionally biased region" description="Basic and acidic residues" evidence="11">
    <location>
        <begin position="73"/>
        <end position="83"/>
    </location>
</feature>
<evidence type="ECO:0000256" key="5">
    <source>
        <dbReference type="ARBA" id="ARBA00022786"/>
    </source>
</evidence>
<dbReference type="Gene3D" id="3.30.2160.10">
    <property type="entry name" value="Hect, E3 ligase catalytic domain"/>
    <property type="match status" value="1"/>
</dbReference>
<accession>A0A2A2KHG4</accession>
<evidence type="ECO:0000313" key="15">
    <source>
        <dbReference type="Proteomes" id="UP000218231"/>
    </source>
</evidence>
<keyword evidence="12" id="KW-0812">Transmembrane</keyword>
<keyword evidence="12" id="KW-1133">Transmembrane helix</keyword>
<comment type="catalytic activity">
    <reaction evidence="1">
        <text>S-ubiquitinyl-[E2 ubiquitin-conjugating enzyme]-L-cysteine + [acceptor protein]-L-lysine = [E2 ubiquitin-conjugating enzyme]-L-cysteine + N(6)-ubiquitinyl-[acceptor protein]-L-lysine.</text>
        <dbReference type="EC" id="2.3.2.26"/>
    </reaction>
</comment>
<evidence type="ECO:0000259" key="13">
    <source>
        <dbReference type="PROSITE" id="PS50237"/>
    </source>
</evidence>
<evidence type="ECO:0000256" key="2">
    <source>
        <dbReference type="ARBA" id="ARBA00004906"/>
    </source>
</evidence>
<comment type="pathway">
    <text evidence="2">Protein modification; protein ubiquitination.</text>
</comment>
<name>A0A2A2KHG4_9BILA</name>
<comment type="caution">
    <text evidence="14">The sequence shown here is derived from an EMBL/GenBank/DDBJ whole genome shotgun (WGS) entry which is preliminary data.</text>
</comment>
<dbReference type="InterPro" id="IPR000569">
    <property type="entry name" value="HECT_dom"/>
</dbReference>
<keyword evidence="4" id="KW-0808">Transferase</keyword>
<feature type="region of interest" description="Disordered" evidence="11">
    <location>
        <begin position="64"/>
        <end position="83"/>
    </location>
</feature>
<dbReference type="STRING" id="2018661.A0A2A2KHG4"/>
<keyword evidence="12" id="KW-0472">Membrane</keyword>
<dbReference type="EMBL" id="LIAE01008598">
    <property type="protein sequence ID" value="PAV73434.1"/>
    <property type="molecule type" value="Genomic_DNA"/>
</dbReference>
<evidence type="ECO:0000256" key="10">
    <source>
        <dbReference type="PROSITE-ProRule" id="PRU00104"/>
    </source>
</evidence>
<dbReference type="CDD" id="cd00078">
    <property type="entry name" value="HECTc"/>
    <property type="match status" value="1"/>
</dbReference>
<dbReference type="InterPro" id="IPR032006">
    <property type="entry name" value="TMIE"/>
</dbReference>
<evidence type="ECO:0000256" key="4">
    <source>
        <dbReference type="ARBA" id="ARBA00022679"/>
    </source>
</evidence>
<evidence type="ECO:0000256" key="3">
    <source>
        <dbReference type="ARBA" id="ARBA00012485"/>
    </source>
</evidence>
<keyword evidence="6" id="KW-0770">Synapse</keyword>
<dbReference type="InterPro" id="IPR035983">
    <property type="entry name" value="Hect_E3_ubiquitin_ligase"/>
</dbReference>
<dbReference type="Pfam" id="PF00632">
    <property type="entry name" value="HECT"/>
    <property type="match status" value="1"/>
</dbReference>
<feature type="transmembrane region" description="Helical" evidence="12">
    <location>
        <begin position="23"/>
        <end position="45"/>
    </location>
</feature>
<dbReference type="GO" id="GO:0061630">
    <property type="term" value="F:ubiquitin protein ligase activity"/>
    <property type="evidence" value="ECO:0007669"/>
    <property type="project" value="UniProtKB-EC"/>
</dbReference>
<protein>
    <recommendedName>
        <fullName evidence="8">Ubiquitin-protein ligase E3B</fullName>
        <ecNumber evidence="3">2.3.2.26</ecNumber>
    </recommendedName>
    <alternativeName>
        <fullName evidence="9">HECT-type ubiquitin transferase E3B</fullName>
    </alternativeName>
</protein>
<feature type="active site" description="Glycyl thioester intermediate" evidence="10">
    <location>
        <position position="1124"/>
    </location>
</feature>
<dbReference type="GO" id="GO:0000209">
    <property type="term" value="P:protein polyubiquitination"/>
    <property type="evidence" value="ECO:0007669"/>
    <property type="project" value="InterPro"/>
</dbReference>
<proteinExistence type="predicted"/>
<comment type="subcellular location">
    <subcellularLocation>
        <location evidence="7">Postsynaptic density</location>
    </subcellularLocation>
</comment>
<sequence length="1156" mass="129640">MGVAHKEHHLSALDQHVAPGLRLWMLIALVGGVLLVMVVIVCCFMRIRIPRTKRQIELIAAKRKMRSERKNKKIAEQPQQHDERAQAIVMNSMRPAQSSSGHKSSHASSGSRGGHRHQGTDQQPLVHSHHKGGSKVHTEASGLGFTNGIKIAFSNSEKSSFMDPRSQIISAIIRRELKEFTDLNPGKSLKSNENILKWGLRMVAQAKLPEDLEVLCLLCRHIILSLDSPNKESNFASLFLNKASLPQASKLVSSLLSIAPQALDKITGSRVYEVQHILNGLLSKLNSTLYEEDNYRKLANSLFKACNDQKPLISVEALSAQFSIVLKLIREEDKLLNMFIVHVCTAPALIMHINQSTKDAFTSSKIYERILARLRKDESLIDDLNANLILYLLGNIIHMSYIEPQTTREHVLDFTWAVAALLGDCTQYVVKFSRKNHHHWHPIFGDSTIPIDRQTEGALKNVQMQLRLLWSAKIISCLFDKAFEGLNLNSDPGRTKKSSEPTKELSKTMEKLWKKLSKGIDGLSSSSAEEFKASEPTLTSVVAALFNTALITMPHTRSELNSALCRDDAILRQLWRYITSLPSIKGQSSSISSAVSFYSRCLPSVTHYSAPLQLFCDSAASLISILDEEELFQKGVPFSIGDLIDMCKFCNLFCFKAIWTGLIGVLKDLKKLKTKKIPDDANINDNNLFTSVHNLCMALFARDTRRPFSADSKFWIPTDPKSSAIVAEFEKRTPKGLILMNRLSHVVPLKDRMVFFRKQVSAEKASLDGHPTLITVMRSRLLDDGYRQLAGLTTNALKATIRVKFINEQGLDEAGIDQDGVFKEFLELIVKKVFDPELNLFQSTSSGVLYPSLTSSLHEDHLQLFQFVGRMLGKAVYEGIVVDIQLAPVLLAAVLGGRRLCAFDELSQLDPELYRNLSFVKKYQGDVATDLSLTFSIDEDFLGKISTIDLIPGGRTIPVTNENRIDYVHRMAHHRVVVQTREQCRAFVQGVQSVLSASQLSIFSPHELQCLISGQSSDIDLADLKKHVQYYGGFHSGHRLIKWLWDIVENDFSAEERKLFLKFVTSCSRPPLLGFSYLEPPFSIRCVEVSDDQDQGDTLASVVRGFLALKKEKSALRLPTASTCFNLLKLPNYNKRSILLQKLRYAIRAEAGFELS</sequence>
<dbReference type="PANTHER" id="PTHR45700:SF3">
    <property type="entry name" value="UBIQUITIN-PROTEIN LIGASE E3B"/>
    <property type="match status" value="1"/>
</dbReference>
<dbReference type="Gene3D" id="3.30.2410.10">
    <property type="entry name" value="Hect, E3 ligase catalytic domain"/>
    <property type="match status" value="1"/>
</dbReference>
<keyword evidence="15" id="KW-1185">Reference proteome</keyword>
<evidence type="ECO:0000256" key="1">
    <source>
        <dbReference type="ARBA" id="ARBA00000885"/>
    </source>
</evidence>
<evidence type="ECO:0000256" key="8">
    <source>
        <dbReference type="ARBA" id="ARBA00067505"/>
    </source>
</evidence>
<feature type="region of interest" description="Disordered" evidence="11">
    <location>
        <begin position="93"/>
        <end position="139"/>
    </location>
</feature>
<evidence type="ECO:0000313" key="14">
    <source>
        <dbReference type="EMBL" id="PAV73434.1"/>
    </source>
</evidence>
<dbReference type="AlphaFoldDB" id="A0A2A2KHG4"/>
<evidence type="ECO:0000256" key="12">
    <source>
        <dbReference type="SAM" id="Phobius"/>
    </source>
</evidence>
<dbReference type="FunFam" id="3.30.2160.10:FF:000002">
    <property type="entry name" value="Putative Ubiquitin-protein ligase E3C"/>
    <property type="match status" value="1"/>
</dbReference>
<evidence type="ECO:0000256" key="6">
    <source>
        <dbReference type="ARBA" id="ARBA00023018"/>
    </source>
</evidence>
<evidence type="ECO:0000256" key="11">
    <source>
        <dbReference type="SAM" id="MobiDB-lite"/>
    </source>
</evidence>
<evidence type="ECO:0000256" key="7">
    <source>
        <dbReference type="ARBA" id="ARBA00034105"/>
    </source>
</evidence>
<dbReference type="SUPFAM" id="SSF56204">
    <property type="entry name" value="Hect, E3 ligase catalytic domain"/>
    <property type="match status" value="1"/>
</dbReference>
<dbReference type="OrthoDB" id="8068875at2759"/>
<dbReference type="PANTHER" id="PTHR45700">
    <property type="entry name" value="UBIQUITIN-PROTEIN LIGASE E3C"/>
    <property type="match status" value="1"/>
</dbReference>
<feature type="compositionally biased region" description="Low complexity" evidence="11">
    <location>
        <begin position="96"/>
        <end position="110"/>
    </location>
</feature>
<organism evidence="14 15">
    <name type="scientific">Diploscapter pachys</name>
    <dbReference type="NCBI Taxonomy" id="2018661"/>
    <lineage>
        <taxon>Eukaryota</taxon>
        <taxon>Metazoa</taxon>
        <taxon>Ecdysozoa</taxon>
        <taxon>Nematoda</taxon>
        <taxon>Chromadorea</taxon>
        <taxon>Rhabditida</taxon>
        <taxon>Rhabditina</taxon>
        <taxon>Rhabditomorpha</taxon>
        <taxon>Rhabditoidea</taxon>
        <taxon>Rhabditidae</taxon>
        <taxon>Diploscapter</taxon>
    </lineage>
</organism>
<dbReference type="Pfam" id="PF16038">
    <property type="entry name" value="TMIE"/>
    <property type="match status" value="1"/>
</dbReference>
<dbReference type="Proteomes" id="UP000218231">
    <property type="component" value="Unassembled WGS sequence"/>
</dbReference>
<dbReference type="FunFam" id="3.30.2410.10:FF:000012">
    <property type="entry name" value="Ubiquitin-protein ligase E3B"/>
    <property type="match status" value="1"/>
</dbReference>
<feature type="domain" description="HECT" evidence="13">
    <location>
        <begin position="793"/>
        <end position="1156"/>
    </location>
</feature>
<dbReference type="PROSITE" id="PS50237">
    <property type="entry name" value="HECT"/>
    <property type="match status" value="1"/>
</dbReference>
<dbReference type="Gene3D" id="3.90.1750.10">
    <property type="entry name" value="Hect, E3 ligase catalytic domains"/>
    <property type="match status" value="1"/>
</dbReference>
<dbReference type="InterPro" id="IPR044611">
    <property type="entry name" value="E3A/B/C-like"/>
</dbReference>
<evidence type="ECO:0000256" key="9">
    <source>
        <dbReference type="ARBA" id="ARBA00077267"/>
    </source>
</evidence>
<dbReference type="GO" id="GO:0006511">
    <property type="term" value="P:ubiquitin-dependent protein catabolic process"/>
    <property type="evidence" value="ECO:0007669"/>
    <property type="project" value="TreeGrafter"/>
</dbReference>
<dbReference type="EC" id="2.3.2.26" evidence="3"/>
<keyword evidence="5 10" id="KW-0833">Ubl conjugation pathway</keyword>
<dbReference type="SMART" id="SM00119">
    <property type="entry name" value="HECTc"/>
    <property type="match status" value="1"/>
</dbReference>
<reference evidence="14 15" key="1">
    <citation type="journal article" date="2017" name="Curr. Biol.">
        <title>Genome architecture and evolution of a unichromosomal asexual nematode.</title>
        <authorList>
            <person name="Fradin H."/>
            <person name="Zegar C."/>
            <person name="Gutwein M."/>
            <person name="Lucas J."/>
            <person name="Kovtun M."/>
            <person name="Corcoran D."/>
            <person name="Baugh L.R."/>
            <person name="Kiontke K."/>
            <person name="Gunsalus K."/>
            <person name="Fitch D.H."/>
            <person name="Piano F."/>
        </authorList>
    </citation>
    <scope>NUCLEOTIDE SEQUENCE [LARGE SCALE GENOMIC DNA]</scope>
    <source>
        <strain evidence="14">PF1309</strain>
    </source>
</reference>
<gene>
    <name evidence="14" type="ORF">WR25_04663</name>
</gene>